<name>A0A8E6B5B9_9BACT</name>
<evidence type="ECO:0000256" key="1">
    <source>
        <dbReference type="SAM" id="Phobius"/>
    </source>
</evidence>
<protein>
    <submittedName>
        <fullName evidence="2">DUF1573 domain-containing protein</fullName>
    </submittedName>
</protein>
<dbReference type="InterPro" id="IPR011467">
    <property type="entry name" value="DUF1573"/>
</dbReference>
<keyword evidence="3" id="KW-1185">Reference proteome</keyword>
<dbReference type="EMBL" id="CP074694">
    <property type="protein sequence ID" value="QVL30665.1"/>
    <property type="molecule type" value="Genomic_DNA"/>
</dbReference>
<dbReference type="Gene3D" id="2.60.40.10">
    <property type="entry name" value="Immunoglobulins"/>
    <property type="match status" value="1"/>
</dbReference>
<keyword evidence="1" id="KW-1133">Transmembrane helix</keyword>
<dbReference type="AlphaFoldDB" id="A0A8E6B5B9"/>
<feature type="transmembrane region" description="Helical" evidence="1">
    <location>
        <begin position="12"/>
        <end position="35"/>
    </location>
</feature>
<sequence length="308" mass="33920">MTEIQATTFSRLSRLVLTGIMILIAVLILLFVGVFSAESKQIDLTSINKSDYNNNEYPNFFTKELPPVIIDDDDAELISTTFTVKNDRERAITFSPVRMSCSCQDAELSKQTLQPGESTILRMGLRPATRSGAQKITCAIDEIGGDTKTFELRTTIYRKAQFSEPVIHFGMVDPLSVYEKSFAITFAATTETQLPKNIVFSSQGTVISKINEVIEPMKDGCWVKRISATSKLIAPTELGSGGSNLTATYSIGTESPQMQSIQVDWFVRSPFSVSPSRVGILPAEVKDAKQSKSDATFKFGLQQINPSK</sequence>
<accession>A0A8E6B5B9</accession>
<dbReference type="Proteomes" id="UP000676194">
    <property type="component" value="Chromosome"/>
</dbReference>
<proteinExistence type="predicted"/>
<dbReference type="KEGG" id="tsph:KIH39_17625"/>
<dbReference type="InterPro" id="IPR013783">
    <property type="entry name" value="Ig-like_fold"/>
</dbReference>
<keyword evidence="1" id="KW-0812">Transmembrane</keyword>
<organism evidence="2 3">
    <name type="scientific">Telmatocola sphagniphila</name>
    <dbReference type="NCBI Taxonomy" id="1123043"/>
    <lineage>
        <taxon>Bacteria</taxon>
        <taxon>Pseudomonadati</taxon>
        <taxon>Planctomycetota</taxon>
        <taxon>Planctomycetia</taxon>
        <taxon>Gemmatales</taxon>
        <taxon>Gemmataceae</taxon>
    </lineage>
</organism>
<gene>
    <name evidence="2" type="ORF">KIH39_17625</name>
</gene>
<evidence type="ECO:0000313" key="3">
    <source>
        <dbReference type="Proteomes" id="UP000676194"/>
    </source>
</evidence>
<keyword evidence="1" id="KW-0472">Membrane</keyword>
<reference evidence="2" key="1">
    <citation type="submission" date="2021-05" db="EMBL/GenBank/DDBJ databases">
        <title>Complete genome sequence of the cellulolytic planctomycete Telmatocola sphagniphila SP2T and characterization of the first cellulase from planctomycetes.</title>
        <authorList>
            <person name="Rakitin A.L."/>
            <person name="Beletsky A.V."/>
            <person name="Naumoff D.G."/>
            <person name="Kulichevskaya I.S."/>
            <person name="Mardanov A.V."/>
            <person name="Ravin N.V."/>
            <person name="Dedysh S.N."/>
        </authorList>
    </citation>
    <scope>NUCLEOTIDE SEQUENCE</scope>
    <source>
        <strain evidence="2">SP2T</strain>
    </source>
</reference>
<dbReference type="RefSeq" id="WP_213494536.1">
    <property type="nucleotide sequence ID" value="NZ_CP074694.1"/>
</dbReference>
<evidence type="ECO:0000313" key="2">
    <source>
        <dbReference type="EMBL" id="QVL30665.1"/>
    </source>
</evidence>
<dbReference type="Pfam" id="PF07610">
    <property type="entry name" value="DUF1573"/>
    <property type="match status" value="1"/>
</dbReference>